<sequence length="179" mass="19772">MARYLKLSQRPLWGDYGDVLISGEAELDDDRFLLTRTIPFVPPVFFPLVPGHGNICVTSREAAGRFAEAAPVESTLPAFVGIGFAIDWHTWDLDAEDPQEYPEDGDPDSYFLDASPVVNPPSGRAHELVALVLPVGNPGAGLPAFRDHEDVSLADLWIHEDLICMVKELWGDWIAFEAE</sequence>
<comment type="caution">
    <text evidence="1">The sequence shown here is derived from an EMBL/GenBank/DDBJ whole genome shotgun (WGS) entry which is preliminary data.</text>
</comment>
<dbReference type="Proteomes" id="UP001320876">
    <property type="component" value="Unassembled WGS sequence"/>
</dbReference>
<protein>
    <submittedName>
        <fullName evidence="1">Uncharacterized protein</fullName>
    </submittedName>
</protein>
<reference evidence="1 2" key="1">
    <citation type="submission" date="2022-10" db="EMBL/GenBank/DDBJ databases">
        <title>Luteolibacter arcticus strain CCTCC AB 2014275, whole genome shotgun sequencing project.</title>
        <authorList>
            <person name="Zhao G."/>
            <person name="Shen L."/>
        </authorList>
    </citation>
    <scope>NUCLEOTIDE SEQUENCE [LARGE SCALE GENOMIC DNA]</scope>
    <source>
        <strain evidence="1 2">CCTCC AB 2014275</strain>
    </source>
</reference>
<name>A0ABT3GF15_9BACT</name>
<keyword evidence="2" id="KW-1185">Reference proteome</keyword>
<proteinExistence type="predicted"/>
<evidence type="ECO:0000313" key="2">
    <source>
        <dbReference type="Proteomes" id="UP001320876"/>
    </source>
</evidence>
<dbReference type="EMBL" id="JAPDDT010000002">
    <property type="protein sequence ID" value="MCW1921873.1"/>
    <property type="molecule type" value="Genomic_DNA"/>
</dbReference>
<evidence type="ECO:0000313" key="1">
    <source>
        <dbReference type="EMBL" id="MCW1921873.1"/>
    </source>
</evidence>
<gene>
    <name evidence="1" type="ORF">OKA05_04875</name>
</gene>
<dbReference type="RefSeq" id="WP_264485983.1">
    <property type="nucleotide sequence ID" value="NZ_JAPDDT010000002.1"/>
</dbReference>
<accession>A0ABT3GF15</accession>
<organism evidence="1 2">
    <name type="scientific">Luteolibacter arcticus</name>
    <dbReference type="NCBI Taxonomy" id="1581411"/>
    <lineage>
        <taxon>Bacteria</taxon>
        <taxon>Pseudomonadati</taxon>
        <taxon>Verrucomicrobiota</taxon>
        <taxon>Verrucomicrobiia</taxon>
        <taxon>Verrucomicrobiales</taxon>
        <taxon>Verrucomicrobiaceae</taxon>
        <taxon>Luteolibacter</taxon>
    </lineage>
</organism>